<evidence type="ECO:0000259" key="6">
    <source>
        <dbReference type="PROSITE" id="PS50977"/>
    </source>
</evidence>
<dbReference type="PRINTS" id="PR00455">
    <property type="entry name" value="HTHTETR"/>
</dbReference>
<name>A0A9E6ZSL9_9HYPH</name>
<dbReference type="Pfam" id="PF14246">
    <property type="entry name" value="TetR_C_7"/>
    <property type="match status" value="1"/>
</dbReference>
<dbReference type="InterPro" id="IPR001647">
    <property type="entry name" value="HTH_TetR"/>
</dbReference>
<accession>A0A9E6ZSL9</accession>
<evidence type="ECO:0000256" key="3">
    <source>
        <dbReference type="ARBA" id="ARBA00023163"/>
    </source>
</evidence>
<dbReference type="Gene3D" id="1.10.357.10">
    <property type="entry name" value="Tetracycline Repressor, domain 2"/>
    <property type="match status" value="1"/>
</dbReference>
<dbReference type="SUPFAM" id="SSF48498">
    <property type="entry name" value="Tetracyclin repressor-like, C-terminal domain"/>
    <property type="match status" value="1"/>
</dbReference>
<reference evidence="7" key="1">
    <citation type="submission" date="2021-09" db="EMBL/GenBank/DDBJ databases">
        <title>Network and meta-omics reveal the key degrader and cooperation patterns in an efficient 1,4-dioxane-degrading microbial community.</title>
        <authorList>
            <person name="Dai C."/>
        </authorList>
    </citation>
    <scope>NUCLEOTIDE SEQUENCE</scope>
    <source>
        <strain evidence="7">ZM13</strain>
    </source>
</reference>
<dbReference type="PANTHER" id="PTHR30055">
    <property type="entry name" value="HTH-TYPE TRANSCRIPTIONAL REGULATOR RUTR"/>
    <property type="match status" value="1"/>
</dbReference>
<dbReference type="EMBL" id="CP083239">
    <property type="protein sequence ID" value="UOK69751.1"/>
    <property type="molecule type" value="Genomic_DNA"/>
</dbReference>
<dbReference type="SUPFAM" id="SSF46689">
    <property type="entry name" value="Homeodomain-like"/>
    <property type="match status" value="1"/>
</dbReference>
<dbReference type="RefSeq" id="WP_244375932.1">
    <property type="nucleotide sequence ID" value="NZ_CP083239.1"/>
</dbReference>
<dbReference type="PANTHER" id="PTHR30055:SF146">
    <property type="entry name" value="HTH-TYPE TRANSCRIPTIONAL DUAL REGULATOR CECR"/>
    <property type="match status" value="1"/>
</dbReference>
<gene>
    <name evidence="7" type="ORF">K9D25_13440</name>
</gene>
<sequence>MSMIDIETPAAPARTEPESSKRRDIIDGARKVFFEKGFDAASMDEVAKAASVSKATIYVYFNSKEELFEALVHNDRARSAEHLFVVDPSIDDVASLLRRIGISFMTMMVQPDHIRLVRMVMAVAERFPRVGRTFFEAGPCHGGQRLGELLRQQADLGRLAIDDDLAAAYVFFNLCQSNQVKGLLFGTEQQPSPAQIEATVDRAVAIFLAYYGAEPVEKPAARG</sequence>
<dbReference type="InterPro" id="IPR039536">
    <property type="entry name" value="TetR_C_Proteobacteria"/>
</dbReference>
<dbReference type="GO" id="GO:0003700">
    <property type="term" value="F:DNA-binding transcription factor activity"/>
    <property type="evidence" value="ECO:0007669"/>
    <property type="project" value="TreeGrafter"/>
</dbReference>
<keyword evidence="2 4" id="KW-0238">DNA-binding</keyword>
<dbReference type="Proteomes" id="UP000831684">
    <property type="component" value="Chromosome"/>
</dbReference>
<dbReference type="InterPro" id="IPR050109">
    <property type="entry name" value="HTH-type_TetR-like_transc_reg"/>
</dbReference>
<evidence type="ECO:0000313" key="8">
    <source>
        <dbReference type="Proteomes" id="UP000831684"/>
    </source>
</evidence>
<dbReference type="InterPro" id="IPR009057">
    <property type="entry name" value="Homeodomain-like_sf"/>
</dbReference>
<feature type="region of interest" description="Disordered" evidence="5">
    <location>
        <begin position="1"/>
        <end position="21"/>
    </location>
</feature>
<dbReference type="InterPro" id="IPR023772">
    <property type="entry name" value="DNA-bd_HTH_TetR-type_CS"/>
</dbReference>
<dbReference type="InterPro" id="IPR036271">
    <property type="entry name" value="Tet_transcr_reg_TetR-rel_C_sf"/>
</dbReference>
<protein>
    <submittedName>
        <fullName evidence="7">TetR/AcrR family transcriptional regulator</fullName>
    </submittedName>
</protein>
<feature type="DNA-binding region" description="H-T-H motif" evidence="4">
    <location>
        <begin position="42"/>
        <end position="61"/>
    </location>
</feature>
<dbReference type="KEGG" id="apol:K9D25_13440"/>
<evidence type="ECO:0000256" key="1">
    <source>
        <dbReference type="ARBA" id="ARBA00023015"/>
    </source>
</evidence>
<feature type="domain" description="HTH tetR-type" evidence="6">
    <location>
        <begin position="19"/>
        <end position="79"/>
    </location>
</feature>
<dbReference type="FunFam" id="1.10.10.60:FF:000141">
    <property type="entry name" value="TetR family transcriptional regulator"/>
    <property type="match status" value="1"/>
</dbReference>
<dbReference type="Pfam" id="PF00440">
    <property type="entry name" value="TetR_N"/>
    <property type="match status" value="1"/>
</dbReference>
<dbReference type="AlphaFoldDB" id="A0A9E6ZSL9"/>
<evidence type="ECO:0000256" key="5">
    <source>
        <dbReference type="SAM" id="MobiDB-lite"/>
    </source>
</evidence>
<organism evidence="7 8">
    <name type="scientific">Ancylobacter polymorphus</name>
    <dbReference type="NCBI Taxonomy" id="223390"/>
    <lineage>
        <taxon>Bacteria</taxon>
        <taxon>Pseudomonadati</taxon>
        <taxon>Pseudomonadota</taxon>
        <taxon>Alphaproteobacteria</taxon>
        <taxon>Hyphomicrobiales</taxon>
        <taxon>Xanthobacteraceae</taxon>
        <taxon>Ancylobacter</taxon>
    </lineage>
</organism>
<keyword evidence="1" id="KW-0805">Transcription regulation</keyword>
<dbReference type="PROSITE" id="PS50977">
    <property type="entry name" value="HTH_TETR_2"/>
    <property type="match status" value="1"/>
</dbReference>
<evidence type="ECO:0000256" key="2">
    <source>
        <dbReference type="ARBA" id="ARBA00023125"/>
    </source>
</evidence>
<dbReference type="PROSITE" id="PS01081">
    <property type="entry name" value="HTH_TETR_1"/>
    <property type="match status" value="1"/>
</dbReference>
<proteinExistence type="predicted"/>
<keyword evidence="3" id="KW-0804">Transcription</keyword>
<dbReference type="Gene3D" id="1.10.10.60">
    <property type="entry name" value="Homeodomain-like"/>
    <property type="match status" value="1"/>
</dbReference>
<evidence type="ECO:0000313" key="7">
    <source>
        <dbReference type="EMBL" id="UOK69751.1"/>
    </source>
</evidence>
<evidence type="ECO:0000256" key="4">
    <source>
        <dbReference type="PROSITE-ProRule" id="PRU00335"/>
    </source>
</evidence>
<dbReference type="GO" id="GO:0000976">
    <property type="term" value="F:transcription cis-regulatory region binding"/>
    <property type="evidence" value="ECO:0007669"/>
    <property type="project" value="TreeGrafter"/>
</dbReference>